<keyword evidence="2" id="KW-0238">DNA-binding</keyword>
<dbReference type="RefSeq" id="WP_086071835.1">
    <property type="nucleotide sequence ID" value="NZ_CP021109.1"/>
</dbReference>
<protein>
    <recommendedName>
        <fullName evidence="4">HTH hxlR-type domain-containing protein</fullName>
    </recommendedName>
</protein>
<organism evidence="5 6">
    <name type="scientific">Bordetella genomosp. 9</name>
    <dbReference type="NCBI Taxonomy" id="1416803"/>
    <lineage>
        <taxon>Bacteria</taxon>
        <taxon>Pseudomonadati</taxon>
        <taxon>Pseudomonadota</taxon>
        <taxon>Betaproteobacteria</taxon>
        <taxon>Burkholderiales</taxon>
        <taxon>Alcaligenaceae</taxon>
        <taxon>Bordetella</taxon>
    </lineage>
</organism>
<dbReference type="InterPro" id="IPR036388">
    <property type="entry name" value="WH-like_DNA-bd_sf"/>
</dbReference>
<dbReference type="Pfam" id="PF01638">
    <property type="entry name" value="HxlR"/>
    <property type="match status" value="1"/>
</dbReference>
<evidence type="ECO:0000313" key="5">
    <source>
        <dbReference type="EMBL" id="ARP85829.1"/>
    </source>
</evidence>
<feature type="domain" description="HTH hxlR-type" evidence="4">
    <location>
        <begin position="11"/>
        <end position="108"/>
    </location>
</feature>
<evidence type="ECO:0000256" key="3">
    <source>
        <dbReference type="ARBA" id="ARBA00023163"/>
    </source>
</evidence>
<keyword evidence="3" id="KW-0804">Transcription</keyword>
<dbReference type="PROSITE" id="PS51118">
    <property type="entry name" value="HTH_HXLR"/>
    <property type="match status" value="1"/>
</dbReference>
<dbReference type="Gene3D" id="1.10.10.10">
    <property type="entry name" value="Winged helix-like DNA-binding domain superfamily/Winged helix DNA-binding domain"/>
    <property type="match status" value="1"/>
</dbReference>
<evidence type="ECO:0000313" key="6">
    <source>
        <dbReference type="Proteomes" id="UP000194139"/>
    </source>
</evidence>
<dbReference type="EMBL" id="CP021109">
    <property type="protein sequence ID" value="ARP85829.1"/>
    <property type="molecule type" value="Genomic_DNA"/>
</dbReference>
<evidence type="ECO:0000256" key="2">
    <source>
        <dbReference type="ARBA" id="ARBA00023125"/>
    </source>
</evidence>
<dbReference type="InterPro" id="IPR036390">
    <property type="entry name" value="WH_DNA-bd_sf"/>
</dbReference>
<gene>
    <name evidence="5" type="ORF">CAL13_06120</name>
</gene>
<evidence type="ECO:0000259" key="4">
    <source>
        <dbReference type="PROSITE" id="PS51118"/>
    </source>
</evidence>
<dbReference type="SUPFAM" id="SSF46785">
    <property type="entry name" value="Winged helix' DNA-binding domain"/>
    <property type="match status" value="1"/>
</dbReference>
<evidence type="ECO:0000256" key="1">
    <source>
        <dbReference type="ARBA" id="ARBA00023015"/>
    </source>
</evidence>
<dbReference type="Proteomes" id="UP000194139">
    <property type="component" value="Chromosome"/>
</dbReference>
<dbReference type="InterPro" id="IPR002577">
    <property type="entry name" value="HTH_HxlR"/>
</dbReference>
<keyword evidence="1" id="KW-0805">Transcription regulation</keyword>
<proteinExistence type="predicted"/>
<dbReference type="PANTHER" id="PTHR33204:SF18">
    <property type="entry name" value="TRANSCRIPTIONAL REGULATORY PROTEIN"/>
    <property type="match status" value="1"/>
</dbReference>
<sequence length="159" mass="17441">MKRKSLHASPCPIARALDSIGDWWTLLILRDVAKDVRRFNAIQKNLGIPRNILTTRLRMLVDREVLAIAPASDGSVYREYVLTAKGRDLLPVLAALREWGDKHAPALAECDAAVEPVMTAREADALDDPAGVMAGVLARPALLHTDTQRVLARAEPGLY</sequence>
<name>A0A1W6YY68_9BORD</name>
<keyword evidence="6" id="KW-1185">Reference proteome</keyword>
<reference evidence="5 6" key="1">
    <citation type="submission" date="2017-05" db="EMBL/GenBank/DDBJ databases">
        <title>Complete and WGS of Bordetella genogroups.</title>
        <authorList>
            <person name="Spilker T."/>
            <person name="LiPuma J."/>
        </authorList>
    </citation>
    <scope>NUCLEOTIDE SEQUENCE [LARGE SCALE GENOMIC DNA]</scope>
    <source>
        <strain evidence="5 6">AU17164</strain>
    </source>
</reference>
<dbReference type="PANTHER" id="PTHR33204">
    <property type="entry name" value="TRANSCRIPTIONAL REGULATOR, MARR FAMILY"/>
    <property type="match status" value="1"/>
</dbReference>
<dbReference type="AlphaFoldDB" id="A0A1W6YY68"/>
<dbReference type="GO" id="GO:0003677">
    <property type="term" value="F:DNA binding"/>
    <property type="evidence" value="ECO:0007669"/>
    <property type="project" value="UniProtKB-KW"/>
</dbReference>
<accession>A0A1W6YY68</accession>